<keyword evidence="1" id="KW-0472">Membrane</keyword>
<dbReference type="RefSeq" id="WP_002696555.1">
    <property type="nucleotide sequence ID" value="NZ_AAWS01000011.1"/>
</dbReference>
<gene>
    <name evidence="2" type="ORF">M23134_01532</name>
</gene>
<protein>
    <submittedName>
        <fullName evidence="2">Uncharacterized protein</fullName>
    </submittedName>
</protein>
<feature type="transmembrane region" description="Helical" evidence="1">
    <location>
        <begin position="273"/>
        <end position="294"/>
    </location>
</feature>
<proteinExistence type="predicted"/>
<keyword evidence="1" id="KW-1133">Transmembrane helix</keyword>
<feature type="transmembrane region" description="Helical" evidence="1">
    <location>
        <begin position="66"/>
        <end position="87"/>
    </location>
</feature>
<keyword evidence="1" id="KW-0812">Transmembrane</keyword>
<name>A1ZK19_MICM2</name>
<reference evidence="2 3" key="1">
    <citation type="submission" date="2007-01" db="EMBL/GenBank/DDBJ databases">
        <authorList>
            <person name="Haygood M."/>
            <person name="Podell S."/>
            <person name="Anderson C."/>
            <person name="Hopkinson B."/>
            <person name="Roe K."/>
            <person name="Barbeau K."/>
            <person name="Gaasterland T."/>
            <person name="Ferriera S."/>
            <person name="Johnson J."/>
            <person name="Kravitz S."/>
            <person name="Beeson K."/>
            <person name="Sutton G."/>
            <person name="Rogers Y.-H."/>
            <person name="Friedman R."/>
            <person name="Frazier M."/>
            <person name="Venter J.C."/>
        </authorList>
    </citation>
    <scope>NUCLEOTIDE SEQUENCE [LARGE SCALE GENOMIC DNA]</scope>
    <source>
        <strain evidence="2 3">ATCC 23134</strain>
    </source>
</reference>
<keyword evidence="3" id="KW-1185">Reference proteome</keyword>
<evidence type="ECO:0000313" key="2">
    <source>
        <dbReference type="EMBL" id="EAY29472.1"/>
    </source>
</evidence>
<accession>A1ZK19</accession>
<sequence length="397" mass="45509">MDFPNNHLQEKLKQIQSHQTGDHTSVGYTEHQSLNDFREIYSNASSRLQDRPYALQKRVIYKVATVWNIMYHPFSFLLGVGSVLLFATTFSGQRSLGDVWSATTTTLVNIALVALGLLLLLISIEVIKASQANTVFRARAKKQHVSIANKAVLGVVMMSSILISGIGGMYVSYELGDKSRDVETSLQRAQDSIRLVYAQKIKQNDQVIQGLQRLQINPELRRWGLTKQESAQLRLAQAEKKRLALAQEKSLANIRNKYGQIIKQNVSYTSATMFVVMIIVTLMELLNVWSYYFVWVYRKRVQDEGVQFGILPVVEEEKTPPVIVKDSTTTSSTPVVYDKKRSYDFATDALPVGDEIECNNETCKKRFRKRSYNHRFCSDQCRLDFHGFDVRRHRRRR</sequence>
<evidence type="ECO:0000256" key="1">
    <source>
        <dbReference type="SAM" id="Phobius"/>
    </source>
</evidence>
<comment type="caution">
    <text evidence="2">The sequence shown here is derived from an EMBL/GenBank/DDBJ whole genome shotgun (WGS) entry which is preliminary data.</text>
</comment>
<organism evidence="2 3">
    <name type="scientific">Microscilla marina ATCC 23134</name>
    <dbReference type="NCBI Taxonomy" id="313606"/>
    <lineage>
        <taxon>Bacteria</taxon>
        <taxon>Pseudomonadati</taxon>
        <taxon>Bacteroidota</taxon>
        <taxon>Cytophagia</taxon>
        <taxon>Cytophagales</taxon>
        <taxon>Microscillaceae</taxon>
        <taxon>Microscilla</taxon>
    </lineage>
</organism>
<feature type="transmembrane region" description="Helical" evidence="1">
    <location>
        <begin position="107"/>
        <end position="127"/>
    </location>
</feature>
<feature type="transmembrane region" description="Helical" evidence="1">
    <location>
        <begin position="147"/>
        <end position="171"/>
    </location>
</feature>
<dbReference type="EMBL" id="AAWS01000011">
    <property type="protein sequence ID" value="EAY29472.1"/>
    <property type="molecule type" value="Genomic_DNA"/>
</dbReference>
<dbReference type="Proteomes" id="UP000004095">
    <property type="component" value="Unassembled WGS sequence"/>
</dbReference>
<dbReference type="AlphaFoldDB" id="A1ZK19"/>
<evidence type="ECO:0000313" key="3">
    <source>
        <dbReference type="Proteomes" id="UP000004095"/>
    </source>
</evidence>